<dbReference type="RefSeq" id="WP_020931984.1">
    <property type="nucleotide sequence ID" value="NC_021917.1"/>
</dbReference>
<dbReference type="Pfam" id="PF11197">
    <property type="entry name" value="DUF2835"/>
    <property type="match status" value="1"/>
</dbReference>
<organism evidence="1 2">
    <name type="scientific">Cycloclasticus zancles 78-ME</name>
    <dbReference type="NCBI Taxonomy" id="1198232"/>
    <lineage>
        <taxon>Bacteria</taxon>
        <taxon>Pseudomonadati</taxon>
        <taxon>Pseudomonadota</taxon>
        <taxon>Gammaproteobacteria</taxon>
        <taxon>Thiotrichales</taxon>
        <taxon>Piscirickettsiaceae</taxon>
        <taxon>Cycloclasticus</taxon>
    </lineage>
</organism>
<accession>S5T4M0</accession>
<protein>
    <submittedName>
        <fullName evidence="1">Type IIA topoisomerase (DNA gyrase/topo II, topoisomerase IV), A subunit</fullName>
    </submittedName>
</protein>
<reference evidence="2" key="2">
    <citation type="journal article" date="2016" name="Environ. Microbiol. Rep.">
        <title>Analysis of defence systems and a conjugative IncP-1 plasmid in the marine polyaromatic hydrocarbons-degrading bacterium Cycloclasticus sp. 78-ME.</title>
        <authorList>
            <person name="Yakimov M.M."/>
            <person name="Crisafi F."/>
            <person name="Messina E."/>
            <person name="Smedile F."/>
            <person name="Lopatina A."/>
            <person name="Denaro R."/>
            <person name="Pieper D.H."/>
            <person name="Golyshin P.N."/>
            <person name="Giuliano L."/>
        </authorList>
    </citation>
    <scope>NUCLEOTIDE SEQUENCE [LARGE SCALE GENOMIC DNA]</scope>
    <source>
        <strain evidence="2">78-ME</strain>
    </source>
</reference>
<keyword evidence="2" id="KW-1185">Reference proteome</keyword>
<reference evidence="1 2" key="1">
    <citation type="submission" date="2013-05" db="EMBL/GenBank/DDBJ databases">
        <title>Between feast and famine: a lifestyle of most important marine PAH-degrading bacterium Cycloclasticus sp. 7ME.</title>
        <authorList>
            <person name="Yakimov M.M."/>
            <person name="Messina E."/>
            <person name="Genovese M."/>
            <person name="Denaro R."/>
            <person name="Crisafi F."/>
            <person name="Russo D."/>
            <person name="Cappello S."/>
            <person name="Santisi S."/>
            <person name="Smedile F."/>
            <person name="Golyshina O.V."/>
            <person name="Tran H."/>
            <person name="Pieper D.H."/>
            <person name="Golyshin P.N."/>
            <person name="Giuliano L."/>
        </authorList>
    </citation>
    <scope>NUCLEOTIDE SEQUENCE [LARGE SCALE GENOMIC DNA]</scope>
    <source>
        <strain evidence="1 2">78-ME</strain>
    </source>
</reference>
<dbReference type="Proteomes" id="UP000015380">
    <property type="component" value="Chromosome"/>
</dbReference>
<dbReference type="InterPro" id="IPR021363">
    <property type="entry name" value="DUF2835"/>
</dbReference>
<dbReference type="KEGG" id="cza:CYCME_0420"/>
<dbReference type="GO" id="GO:0016853">
    <property type="term" value="F:isomerase activity"/>
    <property type="evidence" value="ECO:0007669"/>
    <property type="project" value="UniProtKB-KW"/>
</dbReference>
<evidence type="ECO:0000313" key="2">
    <source>
        <dbReference type="Proteomes" id="UP000015380"/>
    </source>
</evidence>
<dbReference type="EMBL" id="CP005996">
    <property type="protein sequence ID" value="AGS38761.1"/>
    <property type="molecule type" value="Genomic_DNA"/>
</dbReference>
<evidence type="ECO:0000313" key="1">
    <source>
        <dbReference type="EMBL" id="AGS38761.1"/>
    </source>
</evidence>
<dbReference type="AlphaFoldDB" id="S5T4M0"/>
<keyword evidence="1" id="KW-0413">Isomerase</keyword>
<gene>
    <name evidence="1" type="ORF">CYCME_0420</name>
</gene>
<dbReference type="PATRIC" id="fig|1198232.3.peg.426"/>
<dbReference type="HOGENOM" id="CLU_185065_0_0_6"/>
<sequence length="75" mass="8731">MQDQRLIFKLAISAEKYLSVYKGHANKISTIASDGRRIEFSADNVRQFLTHDGIYGVFEMHITAEQKFLSIRRLR</sequence>
<name>S5T4M0_9GAMM</name>
<proteinExistence type="predicted"/>